<dbReference type="PANTHER" id="PTHR38465">
    <property type="entry name" value="HTH-TYPE TRANSCRIPTIONAL REGULATOR MJ1563-RELATED"/>
    <property type="match status" value="1"/>
</dbReference>
<dbReference type="EMBL" id="AQQV01000003">
    <property type="protein sequence ID" value="ORE86361.1"/>
    <property type="molecule type" value="Genomic_DNA"/>
</dbReference>
<dbReference type="GO" id="GO:0003677">
    <property type="term" value="F:DNA binding"/>
    <property type="evidence" value="ECO:0007669"/>
    <property type="project" value="UniProtKB-KW"/>
</dbReference>
<keyword evidence="1" id="KW-0805">Transcription regulation</keyword>
<accession>A0A1Y1SCL6</accession>
<dbReference type="GO" id="GO:0003700">
    <property type="term" value="F:DNA-binding transcription factor activity"/>
    <property type="evidence" value="ECO:0007669"/>
    <property type="project" value="InterPro"/>
</dbReference>
<dbReference type="SUPFAM" id="SSF46785">
    <property type="entry name" value="Winged helix' DNA-binding domain"/>
    <property type="match status" value="1"/>
</dbReference>
<evidence type="ECO:0000259" key="4">
    <source>
        <dbReference type="Pfam" id="PF12802"/>
    </source>
</evidence>
<comment type="caution">
    <text evidence="5">The sequence shown here is derived from an EMBL/GenBank/DDBJ whole genome shotgun (WGS) entry which is preliminary data.</text>
</comment>
<evidence type="ECO:0000256" key="2">
    <source>
        <dbReference type="ARBA" id="ARBA00023125"/>
    </source>
</evidence>
<organism evidence="5 6">
    <name type="scientific">Oceanococcus atlanticus</name>
    <dbReference type="NCBI Taxonomy" id="1317117"/>
    <lineage>
        <taxon>Bacteria</taxon>
        <taxon>Pseudomonadati</taxon>
        <taxon>Pseudomonadota</taxon>
        <taxon>Gammaproteobacteria</taxon>
        <taxon>Chromatiales</taxon>
        <taxon>Oceanococcaceae</taxon>
        <taxon>Oceanococcus</taxon>
    </lineage>
</organism>
<feature type="domain" description="HTH marR-type" evidence="4">
    <location>
        <begin position="52"/>
        <end position="98"/>
    </location>
</feature>
<dbReference type="CDD" id="cd00090">
    <property type="entry name" value="HTH_ARSR"/>
    <property type="match status" value="1"/>
</dbReference>
<dbReference type="STRING" id="1317117.ATO7_13728"/>
<evidence type="ECO:0000256" key="1">
    <source>
        <dbReference type="ARBA" id="ARBA00023015"/>
    </source>
</evidence>
<evidence type="ECO:0000313" key="5">
    <source>
        <dbReference type="EMBL" id="ORE86361.1"/>
    </source>
</evidence>
<keyword evidence="3" id="KW-0804">Transcription</keyword>
<gene>
    <name evidence="5" type="ORF">ATO7_13728</name>
</gene>
<dbReference type="Proteomes" id="UP000192342">
    <property type="component" value="Unassembled WGS sequence"/>
</dbReference>
<keyword evidence="2" id="KW-0238">DNA-binding</keyword>
<dbReference type="Pfam" id="PF12802">
    <property type="entry name" value="MarR_2"/>
    <property type="match status" value="1"/>
</dbReference>
<proteinExistence type="predicted"/>
<dbReference type="AlphaFoldDB" id="A0A1Y1SCL6"/>
<sequence length="179" mass="19838">MHDARHMNTPQSNVPAAARAAAEAAAEEFIEGMGLTAEADGLPRIAGRMWGLFVIEGGPCSFAELAERLQVSRGSISTNARLLRDFGILERVSRPGDRQDYYRLAENPYGALLHGYADRMRAKQRNAERAISALPLQHMPGVRQRLESMQQFHQSAVEATEALIAKLRDPAHPHQQDDQ</sequence>
<dbReference type="PANTHER" id="PTHR38465:SF2">
    <property type="entry name" value="HTH-TYPE TRANSCRIPTIONAL REGULATOR MMPR5"/>
    <property type="match status" value="1"/>
</dbReference>
<dbReference type="InterPro" id="IPR036390">
    <property type="entry name" value="WH_DNA-bd_sf"/>
</dbReference>
<dbReference type="InterPro" id="IPR036388">
    <property type="entry name" value="WH-like_DNA-bd_sf"/>
</dbReference>
<dbReference type="InterPro" id="IPR011991">
    <property type="entry name" value="ArsR-like_HTH"/>
</dbReference>
<dbReference type="InterPro" id="IPR052362">
    <property type="entry name" value="HTH-GbsR_regulator"/>
</dbReference>
<dbReference type="InterPro" id="IPR000835">
    <property type="entry name" value="HTH_MarR-typ"/>
</dbReference>
<evidence type="ECO:0000256" key="3">
    <source>
        <dbReference type="ARBA" id="ARBA00023163"/>
    </source>
</evidence>
<reference evidence="5 6" key="1">
    <citation type="submission" date="2013-04" db="EMBL/GenBank/DDBJ databases">
        <title>Oceanococcus atlanticus 22II-S10r2 Genome Sequencing.</title>
        <authorList>
            <person name="Lai Q."/>
            <person name="Li G."/>
            <person name="Shao Z."/>
        </authorList>
    </citation>
    <scope>NUCLEOTIDE SEQUENCE [LARGE SCALE GENOMIC DNA]</scope>
    <source>
        <strain evidence="5 6">22II-S10r2</strain>
    </source>
</reference>
<protein>
    <recommendedName>
        <fullName evidence="4">HTH marR-type domain-containing protein</fullName>
    </recommendedName>
</protein>
<evidence type="ECO:0000313" key="6">
    <source>
        <dbReference type="Proteomes" id="UP000192342"/>
    </source>
</evidence>
<name>A0A1Y1SCL6_9GAMM</name>
<keyword evidence="6" id="KW-1185">Reference proteome</keyword>
<dbReference type="Gene3D" id="1.10.10.10">
    <property type="entry name" value="Winged helix-like DNA-binding domain superfamily/Winged helix DNA-binding domain"/>
    <property type="match status" value="1"/>
</dbReference>